<dbReference type="EMBL" id="CACVKT020004176">
    <property type="protein sequence ID" value="CAC5388521.1"/>
    <property type="molecule type" value="Genomic_DNA"/>
</dbReference>
<organism evidence="1 2">
    <name type="scientific">Mytilus coruscus</name>
    <name type="common">Sea mussel</name>
    <dbReference type="NCBI Taxonomy" id="42192"/>
    <lineage>
        <taxon>Eukaryota</taxon>
        <taxon>Metazoa</taxon>
        <taxon>Spiralia</taxon>
        <taxon>Lophotrochozoa</taxon>
        <taxon>Mollusca</taxon>
        <taxon>Bivalvia</taxon>
        <taxon>Autobranchia</taxon>
        <taxon>Pteriomorphia</taxon>
        <taxon>Mytilida</taxon>
        <taxon>Mytiloidea</taxon>
        <taxon>Mytilidae</taxon>
        <taxon>Mytilinae</taxon>
        <taxon>Mytilus</taxon>
    </lineage>
</organism>
<reference evidence="1 2" key="1">
    <citation type="submission" date="2020-06" db="EMBL/GenBank/DDBJ databases">
        <authorList>
            <person name="Li R."/>
            <person name="Bekaert M."/>
        </authorList>
    </citation>
    <scope>NUCLEOTIDE SEQUENCE [LARGE SCALE GENOMIC DNA]</scope>
    <source>
        <strain evidence="2">wild</strain>
    </source>
</reference>
<keyword evidence="2" id="KW-1185">Reference proteome</keyword>
<gene>
    <name evidence="1" type="ORF">MCOR_23777</name>
</gene>
<accession>A0A6J8BZ57</accession>
<evidence type="ECO:0000313" key="1">
    <source>
        <dbReference type="EMBL" id="CAC5388521.1"/>
    </source>
</evidence>
<name>A0A6J8BZ57_MYTCO</name>
<dbReference type="AlphaFoldDB" id="A0A6J8BZ57"/>
<protein>
    <submittedName>
        <fullName evidence="1">Mytilin-1</fullName>
    </submittedName>
</protein>
<sequence>MQLITGVLFDVVCQIQEAKLLNAANLLEQSITAYWNNQLTEITEDDLQILLLQNVKAVIAIGDKVIHFYDHTTECIGELMCILAALPESERNQMLNTPLGLLSKIATDKGQDRYSLLYAEAKKLLAAYPTIEHALNGAANGHSVKDNKVCASMYSKCPYEPEELLENINDLGDITKLFSKNALGNVIADALEYNYTQVGMTQTHSRKKRSCFKEALDVSCESLGATCGLMTVGCAVCTFFSFGTCIAICGTVIAGSCGTVIAGCGIAEIVC</sequence>
<dbReference type="OrthoDB" id="10317339at2759"/>
<proteinExistence type="predicted"/>
<dbReference type="Proteomes" id="UP000507470">
    <property type="component" value="Unassembled WGS sequence"/>
</dbReference>
<evidence type="ECO:0000313" key="2">
    <source>
        <dbReference type="Proteomes" id="UP000507470"/>
    </source>
</evidence>